<name>A0A1H3K2D5_9RHOB</name>
<dbReference type="SUPFAM" id="SSF55729">
    <property type="entry name" value="Acyl-CoA N-acyltransferases (Nat)"/>
    <property type="match status" value="1"/>
</dbReference>
<dbReference type="Gene3D" id="3.40.630.30">
    <property type="match status" value="1"/>
</dbReference>
<reference evidence="4 5" key="1">
    <citation type="submission" date="2016-10" db="EMBL/GenBank/DDBJ databases">
        <authorList>
            <person name="de Groot N.N."/>
        </authorList>
    </citation>
    <scope>NUCLEOTIDE SEQUENCE [LARGE SCALE GENOMIC DNA]</scope>
    <source>
        <strain evidence="4 5">DSM 24677</strain>
    </source>
</reference>
<dbReference type="EMBL" id="FNPR01000002">
    <property type="protein sequence ID" value="SDY46352.1"/>
    <property type="molecule type" value="Genomic_DNA"/>
</dbReference>
<dbReference type="Pfam" id="PF00583">
    <property type="entry name" value="Acetyltransf_1"/>
    <property type="match status" value="1"/>
</dbReference>
<dbReference type="PROSITE" id="PS51186">
    <property type="entry name" value="GNAT"/>
    <property type="match status" value="1"/>
</dbReference>
<keyword evidence="1 4" id="KW-0808">Transferase</keyword>
<evidence type="ECO:0000256" key="2">
    <source>
        <dbReference type="ARBA" id="ARBA00023315"/>
    </source>
</evidence>
<evidence type="ECO:0000313" key="4">
    <source>
        <dbReference type="EMBL" id="SDY46352.1"/>
    </source>
</evidence>
<evidence type="ECO:0000259" key="3">
    <source>
        <dbReference type="PROSITE" id="PS51186"/>
    </source>
</evidence>
<keyword evidence="2" id="KW-0012">Acyltransferase</keyword>
<keyword evidence="5" id="KW-1185">Reference proteome</keyword>
<dbReference type="CDD" id="cd04301">
    <property type="entry name" value="NAT_SF"/>
    <property type="match status" value="1"/>
</dbReference>
<evidence type="ECO:0000256" key="1">
    <source>
        <dbReference type="ARBA" id="ARBA00022679"/>
    </source>
</evidence>
<gene>
    <name evidence="4" type="ORF">SAMN05444486_102305</name>
</gene>
<dbReference type="PANTHER" id="PTHR43072:SF23">
    <property type="entry name" value="UPF0039 PROTEIN C11D3.02C"/>
    <property type="match status" value="1"/>
</dbReference>
<dbReference type="AlphaFoldDB" id="A0A1H3K2D5"/>
<dbReference type="GO" id="GO:0016747">
    <property type="term" value="F:acyltransferase activity, transferring groups other than amino-acyl groups"/>
    <property type="evidence" value="ECO:0007669"/>
    <property type="project" value="InterPro"/>
</dbReference>
<dbReference type="STRING" id="576131.SAMN05444486_102305"/>
<organism evidence="4 5">
    <name type="scientific">Lentibacter algarum</name>
    <dbReference type="NCBI Taxonomy" id="576131"/>
    <lineage>
        <taxon>Bacteria</taxon>
        <taxon>Pseudomonadati</taxon>
        <taxon>Pseudomonadota</taxon>
        <taxon>Alphaproteobacteria</taxon>
        <taxon>Rhodobacterales</taxon>
        <taxon>Roseobacteraceae</taxon>
        <taxon>Lentibacter</taxon>
    </lineage>
</organism>
<dbReference type="OrthoDB" id="5459937at2"/>
<feature type="domain" description="N-acetyltransferase" evidence="3">
    <location>
        <begin position="1"/>
        <end position="155"/>
    </location>
</feature>
<dbReference type="Proteomes" id="UP000199026">
    <property type="component" value="Unassembled WGS sequence"/>
</dbReference>
<evidence type="ECO:0000313" key="5">
    <source>
        <dbReference type="Proteomes" id="UP000199026"/>
    </source>
</evidence>
<dbReference type="RefSeq" id="WP_089889883.1">
    <property type="nucleotide sequence ID" value="NZ_CALJFH010000002.1"/>
</dbReference>
<proteinExistence type="predicted"/>
<sequence>MRLRLAEPNDAAGIAVIWNQIIRDTLATFTTAEKKTDALAVAIQAEPQRWHVAENDGLILGFACYFQFRGGPGYAQSMEYTIHLAQGARGLGMGRALLTAVEDAARKEGVHSLYGGVSGANPEGQAFHLRTGFEKLATLPEVGRKNAQWLDLHLYHKFL</sequence>
<dbReference type="InterPro" id="IPR000182">
    <property type="entry name" value="GNAT_dom"/>
</dbReference>
<dbReference type="InterPro" id="IPR016181">
    <property type="entry name" value="Acyl_CoA_acyltransferase"/>
</dbReference>
<dbReference type="GeneID" id="78124377"/>
<protein>
    <submittedName>
        <fullName evidence="4">Phosphinothricin acetyltransferase</fullName>
    </submittedName>
</protein>
<dbReference type="PANTHER" id="PTHR43072">
    <property type="entry name" value="N-ACETYLTRANSFERASE"/>
    <property type="match status" value="1"/>
</dbReference>
<accession>A0A1H3K2D5</accession>